<dbReference type="RefSeq" id="WP_261599711.1">
    <property type="nucleotide sequence ID" value="NZ_CP104550.1"/>
</dbReference>
<keyword evidence="7 14" id="KW-0479">Metal-binding</keyword>
<reference evidence="17" key="1">
    <citation type="submission" date="2022-09" db="EMBL/GenBank/DDBJ databases">
        <title>Characterization of three MwoI isoschizomers from sequenced genome and metagenomes.</title>
        <authorList>
            <person name="Fomenkov A."/>
            <person name="Xu S.Y."/>
            <person name="Roberts R.J."/>
        </authorList>
    </citation>
    <scope>NUCLEOTIDE SEQUENCE</scope>
    <source>
        <strain evidence="17">DSM 2970</strain>
    </source>
</reference>
<dbReference type="Gene3D" id="3.30.70.20">
    <property type="match status" value="1"/>
</dbReference>
<evidence type="ECO:0000256" key="7">
    <source>
        <dbReference type="ARBA" id="ARBA00022723"/>
    </source>
</evidence>
<dbReference type="SUPFAM" id="SSF52518">
    <property type="entry name" value="Thiamin diphosphate-binding fold (THDP-binding)"/>
    <property type="match status" value="2"/>
</dbReference>
<dbReference type="InterPro" id="IPR017896">
    <property type="entry name" value="4Fe4S_Fe-S-bd"/>
</dbReference>
<comment type="subunit">
    <text evidence="2 14">Heterodimer of the IorA and IorB subunits.</text>
</comment>
<comment type="function">
    <text evidence="1 14">Catalyzes the ferredoxin-dependent oxidative decarboxylation of arylpyruvates.</text>
</comment>
<dbReference type="Gene3D" id="3.40.50.970">
    <property type="match status" value="2"/>
</dbReference>
<evidence type="ECO:0000256" key="11">
    <source>
        <dbReference type="ARBA" id="ARBA00023014"/>
    </source>
</evidence>
<evidence type="ECO:0000256" key="14">
    <source>
        <dbReference type="PIRNR" id="PIRNR006439"/>
    </source>
</evidence>
<evidence type="ECO:0000256" key="5">
    <source>
        <dbReference type="ARBA" id="ARBA00022448"/>
    </source>
</evidence>
<keyword evidence="9 14" id="KW-0560">Oxidoreductase</keyword>
<dbReference type="GeneID" id="75105983"/>
<feature type="binding site" evidence="15">
    <location>
        <position position="574"/>
    </location>
    <ligand>
        <name>[4Fe-4S] cluster</name>
        <dbReference type="ChEBI" id="CHEBI:49883"/>
        <label>1</label>
    </ligand>
</feature>
<dbReference type="AlphaFoldDB" id="A0A9E7UNF8"/>
<sequence>MELEDIVDARKGDRMFLLGNEAAVRAAVESGVGVASTYPGTPSSEIGNVLSEIARDAGIYFEFSINEKVALEVAAAAAASGVRSFTFMKHVGLNVASDSFMSAAYTGVRAGMVVLSADDPSMFSSQNEQDNRHYARLAGVPLLEPSSPQEVLDYMNFAFELSEEYGVPVLLRTTTRVSHMRGVVEVGERRMKPQKGFFRKDPSRFVPVPATARVMHRKLIEKMKALEDTVNDSDLNMVFNGESSSGFGIIASGGAFNYAYDAAESLGMKVPILKLGFTYPFPSGKVSEFISGRDHVLVVEEVDPVMEKEVLAVAGSEGLDVDVHGKLDGTLPEIYEYNEDILRRAIGGFTGIKVHEKTFEAPQIPERPPALCPGCPHRAVYYAVRRAAGELGMGPDELIFPTDIGCYTLGIEPPYSAADYLLSMGSSIGTACGFSAATSQRIILFIGDSTFFHAGIPPLINAVHNKGRFVVVILDNRTTAMTGGQPHPGLPVDGMGDEAPEISIDDIVRASGVEFVETVNPMNLKRSVETIKGALEHESVAVVISKYPCMLSRGAVRGRPMKVHEERCDLCMDCLRELACPAIVSRDGRVFIDPLYCRGCSVCLQICKRGAIRPSGRD</sequence>
<feature type="binding site" evidence="15">
    <location>
        <position position="571"/>
    </location>
    <ligand>
        <name>[4Fe-4S] cluster</name>
        <dbReference type="ChEBI" id="CHEBI:49883"/>
        <label>1</label>
    </ligand>
</feature>
<accession>A0A9E7UNF8</accession>
<keyword evidence="8 14" id="KW-0249">Electron transport</keyword>
<evidence type="ECO:0000256" key="6">
    <source>
        <dbReference type="ARBA" id="ARBA00022485"/>
    </source>
</evidence>
<dbReference type="FunFam" id="3.40.50.970:FF:000039">
    <property type="entry name" value="Indolepyruvate oxidoreductase subunit IorA"/>
    <property type="match status" value="1"/>
</dbReference>
<protein>
    <recommendedName>
        <fullName evidence="4 14">Indolepyruvate oxidoreductase subunit IorA</fullName>
        <shortName evidence="14">IOR</shortName>
        <ecNumber evidence="3 14">1.2.7.8</ecNumber>
    </recommendedName>
    <alternativeName>
        <fullName evidence="12 14">Indolepyruvate ferredoxin oxidoreductase subunit alpha</fullName>
    </alternativeName>
</protein>
<dbReference type="PANTHER" id="PTHR43710">
    <property type="entry name" value="2-HYDROXYACYL-COA LYASE"/>
    <property type="match status" value="1"/>
</dbReference>
<feature type="binding site" evidence="15">
    <location>
        <position position="600"/>
    </location>
    <ligand>
        <name>[4Fe-4S] cluster</name>
        <dbReference type="ChEBI" id="CHEBI:49883"/>
        <label>2</label>
    </ligand>
</feature>
<feature type="binding site" evidence="15">
    <location>
        <position position="580"/>
    </location>
    <ligand>
        <name>[4Fe-4S] cluster</name>
        <dbReference type="ChEBI" id="CHEBI:49883"/>
        <label>2</label>
    </ligand>
</feature>
<dbReference type="PROSITE" id="PS51379">
    <property type="entry name" value="4FE4S_FER_2"/>
    <property type="match status" value="1"/>
</dbReference>
<dbReference type="PIRSF" id="PIRSF006439">
    <property type="entry name" value="Indolepyruvate_ferr_oxidored"/>
    <property type="match status" value="1"/>
</dbReference>
<evidence type="ECO:0000256" key="2">
    <source>
        <dbReference type="ARBA" id="ARBA00011238"/>
    </source>
</evidence>
<evidence type="ECO:0000256" key="8">
    <source>
        <dbReference type="ARBA" id="ARBA00022982"/>
    </source>
</evidence>
<feature type="binding site" evidence="15">
    <location>
        <position position="603"/>
    </location>
    <ligand>
        <name>[4Fe-4S] cluster</name>
        <dbReference type="ChEBI" id="CHEBI:49883"/>
        <label>2</label>
    </ligand>
</feature>
<dbReference type="GO" id="GO:0006082">
    <property type="term" value="P:organic acid metabolic process"/>
    <property type="evidence" value="ECO:0007669"/>
    <property type="project" value="UniProtKB-ARBA"/>
</dbReference>
<evidence type="ECO:0000256" key="13">
    <source>
        <dbReference type="ARBA" id="ARBA00048332"/>
    </source>
</evidence>
<dbReference type="PANTHER" id="PTHR43710:SF7">
    <property type="entry name" value="INDOLEPYRUVATE OXIDOREDUCTASE SUBUNIT IORA"/>
    <property type="match status" value="1"/>
</dbReference>
<dbReference type="Pfam" id="PF02775">
    <property type="entry name" value="TPP_enzyme_C"/>
    <property type="match status" value="1"/>
</dbReference>
<evidence type="ECO:0000313" key="17">
    <source>
        <dbReference type="EMBL" id="UXH32091.1"/>
    </source>
</evidence>
<organism evidence="17">
    <name type="scientific">Methanothermobacter wolfeii</name>
    <name type="common">Methanobacterium wolfei</name>
    <dbReference type="NCBI Taxonomy" id="145261"/>
    <lineage>
        <taxon>Archaea</taxon>
        <taxon>Methanobacteriati</taxon>
        <taxon>Methanobacteriota</taxon>
        <taxon>Methanomada group</taxon>
        <taxon>Methanobacteria</taxon>
        <taxon>Methanobacteriales</taxon>
        <taxon>Methanobacteriaceae</taxon>
        <taxon>Methanothermobacter</taxon>
    </lineage>
</organism>
<dbReference type="SUPFAM" id="SSF52922">
    <property type="entry name" value="TK C-terminal domain-like"/>
    <property type="match status" value="1"/>
</dbReference>
<dbReference type="GO" id="GO:0046872">
    <property type="term" value="F:metal ion binding"/>
    <property type="evidence" value="ECO:0007669"/>
    <property type="project" value="UniProtKB-UniRule"/>
</dbReference>
<gene>
    <name evidence="17" type="primary">iorA</name>
    <name evidence="17" type="ORF">N5910_01985</name>
</gene>
<dbReference type="GO" id="GO:0051539">
    <property type="term" value="F:4 iron, 4 sulfur cluster binding"/>
    <property type="evidence" value="ECO:0007669"/>
    <property type="project" value="UniProtKB-UniRule"/>
</dbReference>
<dbReference type="CDD" id="cd02008">
    <property type="entry name" value="TPP_IOR_alpha"/>
    <property type="match status" value="1"/>
</dbReference>
<dbReference type="CDD" id="cd07034">
    <property type="entry name" value="TPP_PYR_PFOR_IOR-alpha_like"/>
    <property type="match status" value="1"/>
</dbReference>
<feature type="binding site" evidence="15">
    <location>
        <position position="568"/>
    </location>
    <ligand>
        <name>[4Fe-4S] cluster</name>
        <dbReference type="ChEBI" id="CHEBI:49883"/>
        <label>1</label>
    </ligand>
</feature>
<evidence type="ECO:0000256" key="1">
    <source>
        <dbReference type="ARBA" id="ARBA00002995"/>
    </source>
</evidence>
<proteinExistence type="predicted"/>
<dbReference type="GO" id="GO:0044272">
    <property type="term" value="P:sulfur compound biosynthetic process"/>
    <property type="evidence" value="ECO:0007669"/>
    <property type="project" value="UniProtKB-ARBA"/>
</dbReference>
<dbReference type="NCBIfam" id="TIGR03336">
    <property type="entry name" value="IOR_alpha"/>
    <property type="match status" value="1"/>
</dbReference>
<dbReference type="InterPro" id="IPR011766">
    <property type="entry name" value="TPP_enzyme_TPP-bd"/>
</dbReference>
<keyword evidence="5 14" id="KW-0813">Transport</keyword>
<dbReference type="SUPFAM" id="SSF54862">
    <property type="entry name" value="4Fe-4S ferredoxins"/>
    <property type="match status" value="1"/>
</dbReference>
<dbReference type="Proteomes" id="UP001065373">
    <property type="component" value="Chromosome"/>
</dbReference>
<dbReference type="InterPro" id="IPR002880">
    <property type="entry name" value="Pyrv_Fd/Flavodoxin_OxRdtase_N"/>
</dbReference>
<evidence type="ECO:0000259" key="16">
    <source>
        <dbReference type="PROSITE" id="PS51379"/>
    </source>
</evidence>
<dbReference type="InterPro" id="IPR045025">
    <property type="entry name" value="HACL1-like"/>
</dbReference>
<evidence type="ECO:0000256" key="15">
    <source>
        <dbReference type="PIRSR" id="PIRSR006439-50"/>
    </source>
</evidence>
<feature type="binding site" evidence="15">
    <location>
        <position position="607"/>
    </location>
    <ligand>
        <name>[4Fe-4S] cluster</name>
        <dbReference type="ChEBI" id="CHEBI:49883"/>
        <label>1</label>
    </ligand>
</feature>
<feature type="domain" description="4Fe-4S ferredoxin-type" evidence="16">
    <location>
        <begin position="588"/>
        <end position="617"/>
    </location>
</feature>
<dbReference type="EC" id="1.2.7.8" evidence="3 14"/>
<dbReference type="InterPro" id="IPR029061">
    <property type="entry name" value="THDP-binding"/>
</dbReference>
<comment type="cofactor">
    <cofactor evidence="14 15">
        <name>[4Fe-4S] cluster</name>
        <dbReference type="ChEBI" id="CHEBI:49883"/>
    </cofactor>
    <text evidence="14 15">Binds 2 [4Fe-4S] clusters. In this family the first cluster has a non-standard and varying [4Fe-4S] binding motif CX(2)CX(2)CX(4-5)CP.</text>
</comment>
<evidence type="ECO:0000256" key="3">
    <source>
        <dbReference type="ARBA" id="ARBA00012812"/>
    </source>
</evidence>
<name>A0A9E7UNF8_METWO</name>
<evidence type="ECO:0000256" key="4">
    <source>
        <dbReference type="ARBA" id="ARBA00017710"/>
    </source>
</evidence>
<keyword evidence="6 14" id="KW-0004">4Fe-4S</keyword>
<dbReference type="Pfam" id="PF01855">
    <property type="entry name" value="POR_N"/>
    <property type="match status" value="1"/>
</dbReference>
<dbReference type="InterPro" id="IPR017721">
    <property type="entry name" value="IorA"/>
</dbReference>
<keyword evidence="11 14" id="KW-0411">Iron-sulfur</keyword>
<comment type="catalytic activity">
    <reaction evidence="13 14">
        <text>indole-3-pyruvate + 2 oxidized [2Fe-2S]-[ferredoxin] + CoA = (indol-3-yl)acetyl-CoA + 2 reduced [2Fe-2S]-[ferredoxin] + CO2 + H(+)</text>
        <dbReference type="Rhea" id="RHEA:12645"/>
        <dbReference type="Rhea" id="RHEA-COMP:10000"/>
        <dbReference type="Rhea" id="RHEA-COMP:10001"/>
        <dbReference type="ChEBI" id="CHEBI:15378"/>
        <dbReference type="ChEBI" id="CHEBI:16526"/>
        <dbReference type="ChEBI" id="CHEBI:17640"/>
        <dbReference type="ChEBI" id="CHEBI:33737"/>
        <dbReference type="ChEBI" id="CHEBI:33738"/>
        <dbReference type="ChEBI" id="CHEBI:57271"/>
        <dbReference type="ChEBI" id="CHEBI:57287"/>
        <dbReference type="EC" id="1.2.7.8"/>
    </reaction>
</comment>
<dbReference type="EMBL" id="CP104550">
    <property type="protein sequence ID" value="UXH32091.1"/>
    <property type="molecule type" value="Genomic_DNA"/>
</dbReference>
<evidence type="ECO:0000256" key="9">
    <source>
        <dbReference type="ARBA" id="ARBA00023002"/>
    </source>
</evidence>
<evidence type="ECO:0000256" key="12">
    <source>
        <dbReference type="ARBA" id="ARBA00030514"/>
    </source>
</evidence>
<dbReference type="GO" id="GO:0043805">
    <property type="term" value="F:indolepyruvate ferredoxin oxidoreductase activity"/>
    <property type="evidence" value="ECO:0007669"/>
    <property type="project" value="UniProtKB-UniRule"/>
</dbReference>
<dbReference type="InterPro" id="IPR009014">
    <property type="entry name" value="Transketo_C/PFOR_II"/>
</dbReference>
<keyword evidence="10 14" id="KW-0408">Iron</keyword>
<feature type="binding site" evidence="15">
    <location>
        <position position="597"/>
    </location>
    <ligand>
        <name>[4Fe-4S] cluster</name>
        <dbReference type="ChEBI" id="CHEBI:49883"/>
        <label>2</label>
    </ligand>
</feature>
<dbReference type="GO" id="GO:0030976">
    <property type="term" value="F:thiamine pyrophosphate binding"/>
    <property type="evidence" value="ECO:0007669"/>
    <property type="project" value="InterPro"/>
</dbReference>
<evidence type="ECO:0000256" key="10">
    <source>
        <dbReference type="ARBA" id="ARBA00023004"/>
    </source>
</evidence>